<sequence>MGILAPLSQLLSTREDGLLMMVSVLAEYPLALLTRTWLYKQPQKVQHIVYATIGIALYLFNYGFAIYHSLLSTLLAYVIVNYFCEHYRCVVMAHACFLGHLMLAYWFAETDQYDINWTTPFCVMVLRYIGLVMDCYDGNKPADKLGSTEKKYAIKSPPDLLEVAAYGFFYAGTLVGPQFSLSRFRSFVNGEFLNEKGEVRDSGLLESLNRFIAGVFFTVVYMWGIVWISNDFFNTNDFYSMSLCWKTIWIVMWYRITMCRYLSAWLLSEGAAILAGLAYNGKDEKGNDLWDGVRDVRILRFWFGYSFQMQVSSFNCGTNNWAKRHIFKRLRWLGDKRISHIVTMTYLAVWHGYHLGYFMIFGLEFFSVLAVSQVI</sequence>
<keyword evidence="7 19" id="KW-0812">Transmembrane</keyword>
<feature type="transmembrane region" description="Helical" evidence="19">
    <location>
        <begin position="208"/>
        <end position="226"/>
    </location>
</feature>
<dbReference type="GO" id="GO:0005783">
    <property type="term" value="C:endoplasmic reticulum"/>
    <property type="evidence" value="ECO:0007669"/>
    <property type="project" value="UniProtKB-SubCell"/>
</dbReference>
<dbReference type="EMBL" id="JBGFUD010007877">
    <property type="protein sequence ID" value="MFH4981782.1"/>
    <property type="molecule type" value="Genomic_DNA"/>
</dbReference>
<proteinExistence type="inferred from homology"/>
<keyword evidence="5" id="KW-0444">Lipid biosynthesis</keyword>
<keyword evidence="14" id="KW-0012">Acyltransferase</keyword>
<keyword evidence="10" id="KW-0443">Lipid metabolism</keyword>
<dbReference type="AlphaFoldDB" id="A0ABD6EYK6"/>
<feature type="transmembrane region" description="Helical" evidence="19">
    <location>
        <begin position="299"/>
        <end position="317"/>
    </location>
</feature>
<feature type="transmembrane region" description="Helical" evidence="19">
    <location>
        <begin position="90"/>
        <end position="108"/>
    </location>
</feature>
<evidence type="ECO:0000313" key="21">
    <source>
        <dbReference type="Proteomes" id="UP001608902"/>
    </source>
</evidence>
<keyword evidence="9 19" id="KW-1133">Transmembrane helix</keyword>
<reference evidence="20 21" key="1">
    <citation type="submission" date="2024-08" db="EMBL/GenBank/DDBJ databases">
        <title>Gnathostoma spinigerum genome.</title>
        <authorList>
            <person name="Gonzalez-Bertolin B."/>
            <person name="Monzon S."/>
            <person name="Zaballos A."/>
            <person name="Jimenez P."/>
            <person name="Dekumyoy P."/>
            <person name="Varona S."/>
            <person name="Cuesta I."/>
            <person name="Sumanam S."/>
            <person name="Adisakwattana P."/>
            <person name="Gasser R.B."/>
            <person name="Hernandez-Gonzalez A."/>
            <person name="Young N.D."/>
            <person name="Perteguer M.J."/>
        </authorList>
    </citation>
    <scope>NUCLEOTIDE SEQUENCE [LARGE SCALE GENOMIC DNA]</scope>
    <source>
        <strain evidence="20">AL3</strain>
        <tissue evidence="20">Liver</tissue>
    </source>
</reference>
<dbReference type="PANTHER" id="PTHR13906:SF14">
    <property type="entry name" value="LYSOPHOSPHOLIPID ACYLTRANSFERASE 5"/>
    <property type="match status" value="1"/>
</dbReference>
<dbReference type="Pfam" id="PF03062">
    <property type="entry name" value="MBOAT"/>
    <property type="match status" value="1"/>
</dbReference>
<evidence type="ECO:0000256" key="14">
    <source>
        <dbReference type="ARBA" id="ARBA00023315"/>
    </source>
</evidence>
<dbReference type="GO" id="GO:0047184">
    <property type="term" value="F:1-acylglycerophosphocholine O-acyltransferase activity"/>
    <property type="evidence" value="ECO:0007669"/>
    <property type="project" value="UniProtKB-EC"/>
</dbReference>
<dbReference type="EC" id="2.3.1.n6" evidence="17"/>
<evidence type="ECO:0000256" key="18">
    <source>
        <dbReference type="ARBA" id="ARBA00039721"/>
    </source>
</evidence>
<comment type="caution">
    <text evidence="20">The sequence shown here is derived from an EMBL/GenBank/DDBJ whole genome shotgun (WGS) entry which is preliminary data.</text>
</comment>
<gene>
    <name evidence="20" type="ORF">AB6A40_008491</name>
</gene>
<name>A0ABD6EYK6_9BILA</name>
<comment type="subcellular location">
    <subcellularLocation>
        <location evidence="2">Endoplasmic reticulum</location>
    </subcellularLocation>
    <subcellularLocation>
        <location evidence="1">Membrane</location>
        <topology evidence="1">Multi-pass membrane protein</topology>
    </subcellularLocation>
</comment>
<evidence type="ECO:0000256" key="9">
    <source>
        <dbReference type="ARBA" id="ARBA00022989"/>
    </source>
</evidence>
<evidence type="ECO:0000256" key="16">
    <source>
        <dbReference type="ARBA" id="ARBA00026120"/>
    </source>
</evidence>
<evidence type="ECO:0000256" key="8">
    <source>
        <dbReference type="ARBA" id="ARBA00022824"/>
    </source>
</evidence>
<evidence type="ECO:0000256" key="12">
    <source>
        <dbReference type="ARBA" id="ARBA00023209"/>
    </source>
</evidence>
<evidence type="ECO:0000256" key="13">
    <source>
        <dbReference type="ARBA" id="ARBA00023264"/>
    </source>
</evidence>
<dbReference type="InterPro" id="IPR004299">
    <property type="entry name" value="MBOAT_fam"/>
</dbReference>
<evidence type="ECO:0000256" key="6">
    <source>
        <dbReference type="ARBA" id="ARBA00022679"/>
    </source>
</evidence>
<protein>
    <recommendedName>
        <fullName evidence="18">Lysophospholipid acyltransferase 5</fullName>
        <ecNumber evidence="16">2.3.1.23</ecNumber>
        <ecNumber evidence="17">2.3.1.n6</ecNumber>
    </recommendedName>
</protein>
<evidence type="ECO:0000256" key="2">
    <source>
        <dbReference type="ARBA" id="ARBA00004240"/>
    </source>
</evidence>
<feature type="transmembrane region" description="Helical" evidence="19">
    <location>
        <begin position="338"/>
        <end position="360"/>
    </location>
</feature>
<evidence type="ECO:0000256" key="15">
    <source>
        <dbReference type="ARBA" id="ARBA00025707"/>
    </source>
</evidence>
<evidence type="ECO:0000256" key="3">
    <source>
        <dbReference type="ARBA" id="ARBA00005074"/>
    </source>
</evidence>
<dbReference type="Proteomes" id="UP001608902">
    <property type="component" value="Unassembled WGS sequence"/>
</dbReference>
<keyword evidence="8" id="KW-0256">Endoplasmic reticulum</keyword>
<evidence type="ECO:0000256" key="11">
    <source>
        <dbReference type="ARBA" id="ARBA00023136"/>
    </source>
</evidence>
<evidence type="ECO:0000256" key="5">
    <source>
        <dbReference type="ARBA" id="ARBA00022516"/>
    </source>
</evidence>
<feature type="transmembrane region" description="Helical" evidence="19">
    <location>
        <begin position="18"/>
        <end position="38"/>
    </location>
</feature>
<dbReference type="InterPro" id="IPR049941">
    <property type="entry name" value="LPLAT_7/PORCN-like"/>
</dbReference>
<evidence type="ECO:0000256" key="10">
    <source>
        <dbReference type="ARBA" id="ARBA00023098"/>
    </source>
</evidence>
<keyword evidence="11 19" id="KW-0472">Membrane</keyword>
<accession>A0ABD6EYK6</accession>
<dbReference type="PANTHER" id="PTHR13906">
    <property type="entry name" value="PORCUPINE"/>
    <property type="match status" value="1"/>
</dbReference>
<evidence type="ECO:0000313" key="20">
    <source>
        <dbReference type="EMBL" id="MFH4981782.1"/>
    </source>
</evidence>
<comment type="pathway">
    <text evidence="15">Phospholipid metabolism.</text>
</comment>
<comment type="similarity">
    <text evidence="4">Belongs to the membrane-bound acyltransferase family.</text>
</comment>
<keyword evidence="21" id="KW-1185">Reference proteome</keyword>
<keyword evidence="6" id="KW-0808">Transferase</keyword>
<comment type="pathway">
    <text evidence="3">Lipid metabolism; phospholipid metabolism.</text>
</comment>
<evidence type="ECO:0000256" key="17">
    <source>
        <dbReference type="ARBA" id="ARBA00038923"/>
    </source>
</evidence>
<feature type="transmembrane region" description="Helical" evidence="19">
    <location>
        <begin position="50"/>
        <end position="70"/>
    </location>
</feature>
<dbReference type="EC" id="2.3.1.23" evidence="16"/>
<evidence type="ECO:0000256" key="19">
    <source>
        <dbReference type="SAM" id="Phobius"/>
    </source>
</evidence>
<evidence type="ECO:0000256" key="4">
    <source>
        <dbReference type="ARBA" id="ARBA00010323"/>
    </source>
</evidence>
<dbReference type="GO" id="GO:0008654">
    <property type="term" value="P:phospholipid biosynthetic process"/>
    <property type="evidence" value="ECO:0007669"/>
    <property type="project" value="UniProtKB-KW"/>
</dbReference>
<evidence type="ECO:0000256" key="7">
    <source>
        <dbReference type="ARBA" id="ARBA00022692"/>
    </source>
</evidence>
<evidence type="ECO:0000256" key="1">
    <source>
        <dbReference type="ARBA" id="ARBA00004141"/>
    </source>
</evidence>
<dbReference type="GO" id="GO:0016020">
    <property type="term" value="C:membrane"/>
    <property type="evidence" value="ECO:0007669"/>
    <property type="project" value="UniProtKB-SubCell"/>
</dbReference>
<feature type="transmembrane region" description="Helical" evidence="19">
    <location>
        <begin position="261"/>
        <end position="279"/>
    </location>
</feature>
<keyword evidence="12" id="KW-0594">Phospholipid biosynthesis</keyword>
<keyword evidence="13" id="KW-1208">Phospholipid metabolism</keyword>
<organism evidence="20 21">
    <name type="scientific">Gnathostoma spinigerum</name>
    <dbReference type="NCBI Taxonomy" id="75299"/>
    <lineage>
        <taxon>Eukaryota</taxon>
        <taxon>Metazoa</taxon>
        <taxon>Ecdysozoa</taxon>
        <taxon>Nematoda</taxon>
        <taxon>Chromadorea</taxon>
        <taxon>Rhabditida</taxon>
        <taxon>Spirurina</taxon>
        <taxon>Gnathostomatomorpha</taxon>
        <taxon>Gnathostomatoidea</taxon>
        <taxon>Gnathostomatidae</taxon>
        <taxon>Gnathostoma</taxon>
    </lineage>
</organism>